<gene>
    <name evidence="3" type="ORF">J4032_10020</name>
</gene>
<name>A0ABY3WXP0_9ACTN</name>
<evidence type="ECO:0000259" key="2">
    <source>
        <dbReference type="PROSITE" id="PS50835"/>
    </source>
</evidence>
<dbReference type="EMBL" id="CP071872">
    <property type="protein sequence ID" value="UNM16425.1"/>
    <property type="molecule type" value="Genomic_DNA"/>
</dbReference>
<dbReference type="Proteomes" id="UP000828924">
    <property type="component" value="Chromosome"/>
</dbReference>
<feature type="chain" id="PRO_5047311599" description="Ig-like domain-containing protein" evidence="1">
    <location>
        <begin position="36"/>
        <end position="235"/>
    </location>
</feature>
<feature type="signal peptide" evidence="1">
    <location>
        <begin position="1"/>
        <end position="35"/>
    </location>
</feature>
<feature type="domain" description="Ig-like" evidence="2">
    <location>
        <begin position="142"/>
        <end position="215"/>
    </location>
</feature>
<dbReference type="InterPro" id="IPR007110">
    <property type="entry name" value="Ig-like_dom"/>
</dbReference>
<accession>A0ABY3WXP0</accession>
<evidence type="ECO:0000313" key="4">
    <source>
        <dbReference type="Proteomes" id="UP000828924"/>
    </source>
</evidence>
<evidence type="ECO:0000313" key="3">
    <source>
        <dbReference type="EMBL" id="UNM16425.1"/>
    </source>
</evidence>
<proteinExistence type="predicted"/>
<organism evidence="3 4">
    <name type="scientific">Streptomyces formicae</name>
    <dbReference type="NCBI Taxonomy" id="1616117"/>
    <lineage>
        <taxon>Bacteria</taxon>
        <taxon>Bacillati</taxon>
        <taxon>Actinomycetota</taxon>
        <taxon>Actinomycetes</taxon>
        <taxon>Kitasatosporales</taxon>
        <taxon>Streptomycetaceae</taxon>
        <taxon>Streptomyces</taxon>
    </lineage>
</organism>
<keyword evidence="1" id="KW-0732">Signal</keyword>
<sequence length="235" mass="23823">MILTNTYRLQSWLRSSGACLALAGAAALSPADAHAAPAAPAGTSMSPAGHRFDAVASGPIVFEAGPITVTCTASESRAQTGAGAYNTIPPGPGNANPQGPVAVRIKAPVFKDCSTDAPGLRVAIETNENNGPWQISLQYGKPSTARLSIPAGGFVLKTSGLLSCTVTAAPDASTTAQGHWEAGSGSALTMEHAQIPVKIEGSFFCPTSLTTATISARYAVHNTTDPDHGITVDPA</sequence>
<dbReference type="PROSITE" id="PS50835">
    <property type="entry name" value="IG_LIKE"/>
    <property type="match status" value="1"/>
</dbReference>
<keyword evidence="4" id="KW-1185">Reference proteome</keyword>
<evidence type="ECO:0000256" key="1">
    <source>
        <dbReference type="SAM" id="SignalP"/>
    </source>
</evidence>
<protein>
    <recommendedName>
        <fullName evidence="2">Ig-like domain-containing protein</fullName>
    </recommendedName>
</protein>
<reference evidence="3 4" key="1">
    <citation type="submission" date="2021-03" db="EMBL/GenBank/DDBJ databases">
        <title>Complete genome of Streptomyces formicae strain 1H-GS9 (DSM 100524).</title>
        <authorList>
            <person name="Atanasov K.E."/>
            <person name="Altabella T."/>
            <person name="Ferrer A."/>
        </authorList>
    </citation>
    <scope>NUCLEOTIDE SEQUENCE [LARGE SCALE GENOMIC DNA]</scope>
    <source>
        <strain evidence="3 4">1H-GS9</strain>
    </source>
</reference>